<proteinExistence type="predicted"/>
<dbReference type="Proteomes" id="UP000050360">
    <property type="component" value="Unassembled WGS sequence"/>
</dbReference>
<evidence type="ECO:0000313" key="1">
    <source>
        <dbReference type="EMBL" id="KPQ43300.1"/>
    </source>
</evidence>
<gene>
    <name evidence="1" type="ORF">MPEBLZ_02143</name>
</gene>
<dbReference type="EMBL" id="LKCM01000161">
    <property type="protein sequence ID" value="KPQ43300.1"/>
    <property type="molecule type" value="Genomic_DNA"/>
</dbReference>
<sequence length="61" mass="7313">MEREELIIKHELNLNKVCDATEYIFEENIIKFQQVDTFEQDIMGQNKCLRDYGCSLQIERS</sequence>
<evidence type="ECO:0000313" key="2">
    <source>
        <dbReference type="Proteomes" id="UP000050360"/>
    </source>
</evidence>
<name>A0A0P8DZJ0_9EURY</name>
<dbReference type="AlphaFoldDB" id="A0A0P8DZJ0"/>
<comment type="caution">
    <text evidence="1">The sequence shown here is derived from an EMBL/GenBank/DDBJ whole genome shotgun (WGS) entry which is preliminary data.</text>
</comment>
<reference evidence="1 2" key="1">
    <citation type="submission" date="2015-09" db="EMBL/GenBank/DDBJ databases">
        <title>A metagenomics-based metabolic model of nitrate-dependent anaerobic oxidation of methane by Methanoperedens-like archaea.</title>
        <authorList>
            <person name="Arshad A."/>
            <person name="Speth D.R."/>
            <person name="De Graaf R.M."/>
            <person name="Op Den Camp H.J."/>
            <person name="Jetten M.S."/>
            <person name="Welte C.U."/>
        </authorList>
    </citation>
    <scope>NUCLEOTIDE SEQUENCE [LARGE SCALE GENOMIC DNA]</scope>
</reference>
<protein>
    <submittedName>
        <fullName evidence="1">Uncharacterized protein</fullName>
    </submittedName>
</protein>
<accession>A0A0P8DZJ0</accession>
<organism evidence="1 2">
    <name type="scientific">Candidatus Methanoperedens nitratireducens</name>
    <dbReference type="NCBI Taxonomy" id="1392998"/>
    <lineage>
        <taxon>Archaea</taxon>
        <taxon>Methanobacteriati</taxon>
        <taxon>Methanobacteriota</taxon>
        <taxon>Stenosarchaea group</taxon>
        <taxon>Methanomicrobia</taxon>
        <taxon>Methanosarcinales</taxon>
        <taxon>ANME-2 cluster</taxon>
        <taxon>Candidatus Methanoperedentaceae</taxon>
        <taxon>Candidatus Methanoperedens</taxon>
    </lineage>
</organism>